<dbReference type="HOGENOM" id="CLU_000445_89_6_11"/>
<dbReference type="Pfam" id="PF00512">
    <property type="entry name" value="HisKA"/>
    <property type="match status" value="1"/>
</dbReference>
<dbReference type="EMBL" id="CP003924">
    <property type="protein sequence ID" value="AGS35675.1"/>
    <property type="molecule type" value="Genomic_DNA"/>
</dbReference>
<dbReference type="PANTHER" id="PTHR45436:SF5">
    <property type="entry name" value="SENSOR HISTIDINE KINASE TRCS"/>
    <property type="match status" value="1"/>
</dbReference>
<keyword evidence="17" id="KW-1185">Reference proteome</keyword>
<dbReference type="SMART" id="SM00388">
    <property type="entry name" value="HisKA"/>
    <property type="match status" value="1"/>
</dbReference>
<proteinExistence type="predicted"/>
<evidence type="ECO:0000256" key="13">
    <source>
        <dbReference type="SAM" id="Phobius"/>
    </source>
</evidence>
<dbReference type="FunFam" id="1.10.287.130:FF:000001">
    <property type="entry name" value="Two-component sensor histidine kinase"/>
    <property type="match status" value="1"/>
</dbReference>
<dbReference type="Gene3D" id="1.10.287.130">
    <property type="match status" value="1"/>
</dbReference>
<dbReference type="PROSITE" id="PS50109">
    <property type="entry name" value="HIS_KIN"/>
    <property type="match status" value="1"/>
</dbReference>
<dbReference type="SUPFAM" id="SSF158472">
    <property type="entry name" value="HAMP domain-like"/>
    <property type="match status" value="1"/>
</dbReference>
<dbReference type="PANTHER" id="PTHR45436">
    <property type="entry name" value="SENSOR HISTIDINE KINASE YKOH"/>
    <property type="match status" value="1"/>
</dbReference>
<dbReference type="InterPro" id="IPR003594">
    <property type="entry name" value="HATPase_dom"/>
</dbReference>
<dbReference type="GO" id="GO:0005886">
    <property type="term" value="C:plasma membrane"/>
    <property type="evidence" value="ECO:0007669"/>
    <property type="project" value="UniProtKB-SubCell"/>
</dbReference>
<feature type="region of interest" description="Disordered" evidence="12">
    <location>
        <begin position="473"/>
        <end position="519"/>
    </location>
</feature>
<feature type="domain" description="Histidine kinase" evidence="14">
    <location>
        <begin position="260"/>
        <end position="476"/>
    </location>
</feature>
<dbReference type="CDD" id="cd00075">
    <property type="entry name" value="HATPase"/>
    <property type="match status" value="1"/>
</dbReference>
<comment type="cofactor">
    <cofactor evidence="2">
        <name>a divalent metal cation</name>
        <dbReference type="ChEBI" id="CHEBI:60240"/>
    </cofactor>
</comment>
<evidence type="ECO:0000313" key="16">
    <source>
        <dbReference type="EMBL" id="AGS35675.1"/>
    </source>
</evidence>
<comment type="catalytic activity">
    <reaction evidence="1">
        <text>ATP + protein L-histidine = ADP + protein N-phospho-L-histidine.</text>
        <dbReference type="EC" id="2.7.13.3"/>
    </reaction>
</comment>
<dbReference type="InterPro" id="IPR003660">
    <property type="entry name" value="HAMP_dom"/>
</dbReference>
<dbReference type="Proteomes" id="UP000015388">
    <property type="component" value="Chromosome"/>
</dbReference>
<evidence type="ECO:0000256" key="12">
    <source>
        <dbReference type="SAM" id="MobiDB-lite"/>
    </source>
</evidence>
<organism evidence="16 17">
    <name type="scientific">Corynebacterium maris DSM 45190</name>
    <dbReference type="NCBI Taxonomy" id="1224163"/>
    <lineage>
        <taxon>Bacteria</taxon>
        <taxon>Bacillati</taxon>
        <taxon>Actinomycetota</taxon>
        <taxon>Actinomycetes</taxon>
        <taxon>Mycobacteriales</taxon>
        <taxon>Corynebacteriaceae</taxon>
        <taxon>Corynebacterium</taxon>
    </lineage>
</organism>
<dbReference type="CDD" id="cd00082">
    <property type="entry name" value="HisKA"/>
    <property type="match status" value="1"/>
</dbReference>
<protein>
    <recommendedName>
        <fullName evidence="4">histidine kinase</fullName>
        <ecNumber evidence="4">2.7.13.3</ecNumber>
    </recommendedName>
</protein>
<dbReference type="InterPro" id="IPR004358">
    <property type="entry name" value="Sig_transdc_His_kin-like_C"/>
</dbReference>
<evidence type="ECO:0000313" key="17">
    <source>
        <dbReference type="Proteomes" id="UP000015388"/>
    </source>
</evidence>
<feature type="transmembrane region" description="Helical" evidence="13">
    <location>
        <begin position="20"/>
        <end position="43"/>
    </location>
</feature>
<evidence type="ECO:0000259" key="15">
    <source>
        <dbReference type="PROSITE" id="PS50885"/>
    </source>
</evidence>
<dbReference type="STRING" id="1224163.B841_11015"/>
<dbReference type="Gene3D" id="6.10.340.10">
    <property type="match status" value="1"/>
</dbReference>
<dbReference type="Gene3D" id="3.30.565.10">
    <property type="entry name" value="Histidine kinase-like ATPase, C-terminal domain"/>
    <property type="match status" value="1"/>
</dbReference>
<dbReference type="EC" id="2.7.13.3" evidence="4"/>
<keyword evidence="9 13" id="KW-1133">Transmembrane helix</keyword>
<evidence type="ECO:0000256" key="5">
    <source>
        <dbReference type="ARBA" id="ARBA00022553"/>
    </source>
</evidence>
<evidence type="ECO:0000259" key="14">
    <source>
        <dbReference type="PROSITE" id="PS50109"/>
    </source>
</evidence>
<sequence length="519" mass="56365">MTVPEDRRDDQSHTTRALSLRVSLVLIIVIVSSIGLFGSSIAVHYSMRSVLISQADEELASALTGWTQNPELYSSGAVHTSPDFSVLVLTTDREMYMLHNEERSRPNFSQVQVNGPPRTIDSVPEAETNTQWRAVGSVNSGNMIYIVAKSLDPMKRVLAGLDAVLIFINLIALVLMAIIGAVFVQRALAPLREVKSTARAIAGGDLSRRVPSWSPNTEVGQLSLALNSMLGRLQESLETAQHSLTVAQSKEEQMRRFVGDASHELRTPLTSVRGYTELYRSGATDDVDRVLDKIEEESGRMKLLVEDLLALTRAEGSRLNLRTVDLLELALSAASTARAAFPERSIEVVNDTSEVPVVKGDPDRLHQALLNLITNGLRHGGEGTAVTLRLHRDPAEDGHVLIDVIDDGQGMAEDTAAHIFERFYRADSSRYRGSGGGSGLGLSIVRSIIGQHDGAIKVASKEGVGTTFRITLSQAEQEQPGTPEPEEDPKPGKPKGKLFNGKAKNKEPKGSETPTRDDG</sequence>
<keyword evidence="11 13" id="KW-0472">Membrane</keyword>
<reference evidence="16 17" key="1">
    <citation type="submission" date="2012-11" db="EMBL/GenBank/DDBJ databases">
        <title>The complete genome sequence of Corynebacterium maris Coryn-1 (=DSM 45190).</title>
        <authorList>
            <person name="Schaffert L."/>
            <person name="Albersmeier A."/>
            <person name="Kalinowski J."/>
            <person name="Ruckert C."/>
        </authorList>
    </citation>
    <scope>NUCLEOTIDE SEQUENCE [LARGE SCALE GENOMIC DNA]</scope>
    <source>
        <strain evidence="17">Coryn-1</strain>
    </source>
</reference>
<comment type="subcellular location">
    <subcellularLocation>
        <location evidence="3">Cell membrane</location>
    </subcellularLocation>
</comment>
<evidence type="ECO:0000256" key="10">
    <source>
        <dbReference type="ARBA" id="ARBA00023012"/>
    </source>
</evidence>
<dbReference type="CDD" id="cd06225">
    <property type="entry name" value="HAMP"/>
    <property type="match status" value="1"/>
</dbReference>
<feature type="compositionally biased region" description="Basic and acidic residues" evidence="12">
    <location>
        <begin position="504"/>
        <end position="519"/>
    </location>
</feature>
<dbReference type="AlphaFoldDB" id="S5T4X5"/>
<evidence type="ECO:0000256" key="8">
    <source>
        <dbReference type="ARBA" id="ARBA00022777"/>
    </source>
</evidence>
<name>S5T4X5_9CORY</name>
<gene>
    <name evidence="16" type="ORF">B841_11015</name>
</gene>
<dbReference type="RefSeq" id="WP_020935607.1">
    <property type="nucleotide sequence ID" value="NC_021915.1"/>
</dbReference>
<dbReference type="SUPFAM" id="SSF47384">
    <property type="entry name" value="Homodimeric domain of signal transducing histidine kinase"/>
    <property type="match status" value="1"/>
</dbReference>
<feature type="domain" description="HAMP" evidence="15">
    <location>
        <begin position="185"/>
        <end position="238"/>
    </location>
</feature>
<dbReference type="PROSITE" id="PS50885">
    <property type="entry name" value="HAMP"/>
    <property type="match status" value="1"/>
</dbReference>
<accession>S5T4X5</accession>
<evidence type="ECO:0000256" key="1">
    <source>
        <dbReference type="ARBA" id="ARBA00000085"/>
    </source>
</evidence>
<evidence type="ECO:0000256" key="3">
    <source>
        <dbReference type="ARBA" id="ARBA00004236"/>
    </source>
</evidence>
<dbReference type="GO" id="GO:0005509">
    <property type="term" value="F:calcium ion binding"/>
    <property type="evidence" value="ECO:0007669"/>
    <property type="project" value="UniProtKB-ARBA"/>
</dbReference>
<dbReference type="Pfam" id="PF02518">
    <property type="entry name" value="HATPase_c"/>
    <property type="match status" value="1"/>
</dbReference>
<dbReference type="SMART" id="SM00304">
    <property type="entry name" value="HAMP"/>
    <property type="match status" value="1"/>
</dbReference>
<keyword evidence="10" id="KW-0902">Two-component regulatory system</keyword>
<dbReference type="InterPro" id="IPR036890">
    <property type="entry name" value="HATPase_C_sf"/>
</dbReference>
<dbReference type="InterPro" id="IPR003661">
    <property type="entry name" value="HisK_dim/P_dom"/>
</dbReference>
<keyword evidence="6" id="KW-0808">Transferase</keyword>
<dbReference type="InterPro" id="IPR050428">
    <property type="entry name" value="TCS_sensor_his_kinase"/>
</dbReference>
<evidence type="ECO:0000256" key="6">
    <source>
        <dbReference type="ARBA" id="ARBA00022679"/>
    </source>
</evidence>
<dbReference type="Pfam" id="PF00672">
    <property type="entry name" value="HAMP"/>
    <property type="match status" value="1"/>
</dbReference>
<dbReference type="SMART" id="SM00387">
    <property type="entry name" value="HATPase_c"/>
    <property type="match status" value="1"/>
</dbReference>
<dbReference type="GO" id="GO:0000155">
    <property type="term" value="F:phosphorelay sensor kinase activity"/>
    <property type="evidence" value="ECO:0007669"/>
    <property type="project" value="InterPro"/>
</dbReference>
<feature type="transmembrane region" description="Helical" evidence="13">
    <location>
        <begin position="163"/>
        <end position="184"/>
    </location>
</feature>
<keyword evidence="8 16" id="KW-0418">Kinase</keyword>
<dbReference type="SUPFAM" id="SSF55874">
    <property type="entry name" value="ATPase domain of HSP90 chaperone/DNA topoisomerase II/histidine kinase"/>
    <property type="match status" value="1"/>
</dbReference>
<evidence type="ECO:0000256" key="2">
    <source>
        <dbReference type="ARBA" id="ARBA00001968"/>
    </source>
</evidence>
<evidence type="ECO:0000256" key="7">
    <source>
        <dbReference type="ARBA" id="ARBA00022692"/>
    </source>
</evidence>
<dbReference type="KEGG" id="cmd:B841_11015"/>
<dbReference type="PATRIC" id="fig|1224163.3.peg.2221"/>
<dbReference type="PRINTS" id="PR00344">
    <property type="entry name" value="BCTRLSENSOR"/>
</dbReference>
<dbReference type="InterPro" id="IPR036097">
    <property type="entry name" value="HisK_dim/P_sf"/>
</dbReference>
<keyword evidence="5" id="KW-0597">Phosphoprotein</keyword>
<evidence type="ECO:0000256" key="4">
    <source>
        <dbReference type="ARBA" id="ARBA00012438"/>
    </source>
</evidence>
<evidence type="ECO:0000256" key="11">
    <source>
        <dbReference type="ARBA" id="ARBA00023136"/>
    </source>
</evidence>
<dbReference type="FunFam" id="3.30.565.10:FF:000006">
    <property type="entry name" value="Sensor histidine kinase WalK"/>
    <property type="match status" value="1"/>
</dbReference>
<dbReference type="InterPro" id="IPR005467">
    <property type="entry name" value="His_kinase_dom"/>
</dbReference>
<dbReference type="eggNOG" id="COG5002">
    <property type="taxonomic scope" value="Bacteria"/>
</dbReference>
<evidence type="ECO:0000256" key="9">
    <source>
        <dbReference type="ARBA" id="ARBA00022989"/>
    </source>
</evidence>
<keyword evidence="7 13" id="KW-0812">Transmembrane</keyword>